<evidence type="ECO:0000313" key="2">
    <source>
        <dbReference type="EMBL" id="RFC83248.1"/>
    </source>
</evidence>
<keyword evidence="4" id="KW-1185">Reference proteome</keyword>
<protein>
    <submittedName>
        <fullName evidence="2">Uncharacterized protein</fullName>
    </submittedName>
</protein>
<reference evidence="1" key="4">
    <citation type="submission" date="2024-09" db="EMBL/GenBank/DDBJ databases">
        <authorList>
            <person name="Sun Q."/>
            <person name="Mori K."/>
        </authorList>
    </citation>
    <scope>NUCLEOTIDE SEQUENCE</scope>
    <source>
        <strain evidence="1">KCTC 62575</strain>
    </source>
</reference>
<reference evidence="1" key="1">
    <citation type="journal article" date="2014" name="Int. J. Syst. Evol. Microbiol.">
        <title>Complete genome of a new Firmicutes species belonging to the dominant human colonic microbiota ('Ruminococcus bicirculans') reveals two chromosomes and a selective capacity to utilize plant glucans.</title>
        <authorList>
            <consortium name="NISC Comparative Sequencing Program"/>
            <person name="Wegmann U."/>
            <person name="Louis P."/>
            <person name="Goesmann A."/>
            <person name="Henrissat B."/>
            <person name="Duncan S.H."/>
            <person name="Flint H.J."/>
        </authorList>
    </citation>
    <scope>NUCLEOTIDE SEQUENCE</scope>
    <source>
        <strain evidence="1">KCTC 62575</strain>
    </source>
</reference>
<proteinExistence type="predicted"/>
<comment type="caution">
    <text evidence="2">The sequence shown here is derived from an EMBL/GenBank/DDBJ whole genome shotgun (WGS) entry which is preliminary data.</text>
</comment>
<reference evidence="4" key="3">
    <citation type="journal article" date="2019" name="Int. J. Syst. Evol. Microbiol.">
        <title>The Global Catalogue of Microorganisms (GCM) 10K type strain sequencing project: providing services to taxonomists for standard genome sequencing and annotation.</title>
        <authorList>
            <consortium name="The Broad Institute Genomics Platform"/>
            <consortium name="The Broad Institute Genome Sequencing Center for Infectious Disease"/>
            <person name="Wu L."/>
            <person name="Ma J."/>
        </authorList>
    </citation>
    <scope>NUCLEOTIDE SEQUENCE [LARGE SCALE GENOMIC DNA]</scope>
    <source>
        <strain evidence="4">KCTC 62575</strain>
    </source>
</reference>
<dbReference type="AlphaFoldDB" id="A0A371YP55"/>
<dbReference type="EMBL" id="PYIX02000020">
    <property type="protein sequence ID" value="RFC83248.1"/>
    <property type="molecule type" value="Genomic_DNA"/>
</dbReference>
<evidence type="ECO:0000313" key="3">
    <source>
        <dbReference type="Proteomes" id="UP000240957"/>
    </source>
</evidence>
<name>A0A371YP55_9GAMM</name>
<accession>A0A371YP55</accession>
<reference evidence="2 3" key="2">
    <citation type="submission" date="2018-08" db="EMBL/GenBank/DDBJ databases">
        <title>The draft genome of Acinetobacter sichuanensis strain WCHAc060041.</title>
        <authorList>
            <person name="Qin J."/>
            <person name="Feng Y."/>
            <person name="Zong Z."/>
        </authorList>
    </citation>
    <scope>NUCLEOTIDE SEQUENCE [LARGE SCALE GENOMIC DNA]</scope>
    <source>
        <strain evidence="2 3">WCHAc060041</strain>
    </source>
</reference>
<evidence type="ECO:0000313" key="4">
    <source>
        <dbReference type="Proteomes" id="UP001595455"/>
    </source>
</evidence>
<evidence type="ECO:0000313" key="1">
    <source>
        <dbReference type="EMBL" id="MFC2995604.1"/>
    </source>
</evidence>
<dbReference type="OrthoDB" id="6708817at2"/>
<gene>
    <name evidence="1" type="ORF">ACFODO_10045</name>
    <name evidence="2" type="ORF">C9E89_012650</name>
</gene>
<dbReference type="RefSeq" id="WP_107008703.1">
    <property type="nucleotide sequence ID" value="NZ_JBHRSF010000031.1"/>
</dbReference>
<organism evidence="2 3">
    <name type="scientific">Acinetobacter sichuanensis</name>
    <dbReference type="NCBI Taxonomy" id="2136183"/>
    <lineage>
        <taxon>Bacteria</taxon>
        <taxon>Pseudomonadati</taxon>
        <taxon>Pseudomonadota</taxon>
        <taxon>Gammaproteobacteria</taxon>
        <taxon>Moraxellales</taxon>
        <taxon>Moraxellaceae</taxon>
        <taxon>Acinetobacter</taxon>
    </lineage>
</organism>
<dbReference type="Proteomes" id="UP001595455">
    <property type="component" value="Unassembled WGS sequence"/>
</dbReference>
<dbReference type="Proteomes" id="UP000240957">
    <property type="component" value="Unassembled WGS sequence"/>
</dbReference>
<dbReference type="EMBL" id="JBHRSF010000031">
    <property type="protein sequence ID" value="MFC2995604.1"/>
    <property type="molecule type" value="Genomic_DNA"/>
</dbReference>
<sequence length="676" mass="80309">MLPSEDQEKMHPHQWTAQSLLNIAPALMQVFQDQWAYLQDINAENMLQICHSPQHISIANGLFVIEFDEEVLIRLNKPNKELSFEKISQFILQHILFFTGHQVAQHPTTVKTNVQLLRQTLIEQIFEWVDAENRIEQFLYTISQQDAHAIDHLLMQQNYYDQAYLTKFVEIGQTIPLEVELNLKHLCLANSVQGEQLISVQALIPHYEKFCFSAQWFMPKAIYDLVRCFYPEQFHLVDLLNKKTDFSLLMQHAQEKPHMLPFAKLMHRGYWQYQNLLDKKQFLDAKSVYWDESLLARRPVFYQTKTVNWLFKQSFELNLWISQSIQSPNLRVAITALSLVDCSYVHPHVILMTLKYFHNIAARLLLADCHALAIQQHWFLQAENTQYRLNGHTEHLEQKMVISSSMLYIEEWLALLHILSQKNPKIIKQSYLKLSRAMQAYMIFLHQTVQNIPSELYEFIEPSAQQHDDFFKTLKQYQISVSDFRQHFKHYIPHQNRSMSIFDSYVADYLLEHFSQQKVLNKNMTWQGLFQHAYEWHQQLEFDVALSHLKYKVNIEEWERLSPEAVIYFEEWYFEELHQLQRVIQESVDYKHCLAHVYAERMSVYEYVAFHVYAEQNPEQCLTLGCLYQNGQLQFDQLKYPSNRAADEACLNKVYAFIAEFNLTLRKKAADARIFA</sequence>